<gene>
    <name evidence="1" type="ORF">B0T25DRAFT_53639</name>
</gene>
<reference evidence="1" key="1">
    <citation type="journal article" date="2023" name="Mol. Phylogenet. Evol.">
        <title>Genome-scale phylogeny and comparative genomics of the fungal order Sordariales.</title>
        <authorList>
            <person name="Hensen N."/>
            <person name="Bonometti L."/>
            <person name="Westerberg I."/>
            <person name="Brannstrom I.O."/>
            <person name="Guillou S."/>
            <person name="Cros-Aarteil S."/>
            <person name="Calhoun S."/>
            <person name="Haridas S."/>
            <person name="Kuo A."/>
            <person name="Mondo S."/>
            <person name="Pangilinan J."/>
            <person name="Riley R."/>
            <person name="LaButti K."/>
            <person name="Andreopoulos B."/>
            <person name="Lipzen A."/>
            <person name="Chen C."/>
            <person name="Yan M."/>
            <person name="Daum C."/>
            <person name="Ng V."/>
            <person name="Clum A."/>
            <person name="Steindorff A."/>
            <person name="Ohm R.A."/>
            <person name="Martin F."/>
            <person name="Silar P."/>
            <person name="Natvig D.O."/>
            <person name="Lalanne C."/>
            <person name="Gautier V."/>
            <person name="Ament-Velasquez S.L."/>
            <person name="Kruys A."/>
            <person name="Hutchinson M.I."/>
            <person name="Powell A.J."/>
            <person name="Barry K."/>
            <person name="Miller A.N."/>
            <person name="Grigoriev I.V."/>
            <person name="Debuchy R."/>
            <person name="Gladieux P."/>
            <person name="Hiltunen Thoren M."/>
            <person name="Johannesson H."/>
        </authorList>
    </citation>
    <scope>NUCLEOTIDE SEQUENCE</scope>
    <source>
        <strain evidence="1">CBS 955.72</strain>
    </source>
</reference>
<dbReference type="AlphaFoldDB" id="A0AAJ0HVQ3"/>
<evidence type="ECO:0000313" key="1">
    <source>
        <dbReference type="EMBL" id="KAK3363770.1"/>
    </source>
</evidence>
<organism evidence="1 2">
    <name type="scientific">Lasiosphaeria hispida</name>
    <dbReference type="NCBI Taxonomy" id="260671"/>
    <lineage>
        <taxon>Eukaryota</taxon>
        <taxon>Fungi</taxon>
        <taxon>Dikarya</taxon>
        <taxon>Ascomycota</taxon>
        <taxon>Pezizomycotina</taxon>
        <taxon>Sordariomycetes</taxon>
        <taxon>Sordariomycetidae</taxon>
        <taxon>Sordariales</taxon>
        <taxon>Lasiosphaeriaceae</taxon>
        <taxon>Lasiosphaeria</taxon>
    </lineage>
</organism>
<reference evidence="1" key="2">
    <citation type="submission" date="2023-06" db="EMBL/GenBank/DDBJ databases">
        <authorList>
            <consortium name="Lawrence Berkeley National Laboratory"/>
            <person name="Haridas S."/>
            <person name="Hensen N."/>
            <person name="Bonometti L."/>
            <person name="Westerberg I."/>
            <person name="Brannstrom I.O."/>
            <person name="Guillou S."/>
            <person name="Cros-Aarteil S."/>
            <person name="Calhoun S."/>
            <person name="Kuo A."/>
            <person name="Mondo S."/>
            <person name="Pangilinan J."/>
            <person name="Riley R."/>
            <person name="Labutti K."/>
            <person name="Andreopoulos B."/>
            <person name="Lipzen A."/>
            <person name="Chen C."/>
            <person name="Yanf M."/>
            <person name="Daum C."/>
            <person name="Ng V."/>
            <person name="Clum A."/>
            <person name="Steindorff A."/>
            <person name="Ohm R."/>
            <person name="Martin F."/>
            <person name="Silar P."/>
            <person name="Natvig D."/>
            <person name="Lalanne C."/>
            <person name="Gautier V."/>
            <person name="Ament-Velasquez S.L."/>
            <person name="Kruys A."/>
            <person name="Hutchinson M.I."/>
            <person name="Powell A.J."/>
            <person name="Barry K."/>
            <person name="Miller A.N."/>
            <person name="Grigoriev I.V."/>
            <person name="Debuchy R."/>
            <person name="Gladieux P."/>
            <person name="Thoren M.H."/>
            <person name="Johannesson H."/>
        </authorList>
    </citation>
    <scope>NUCLEOTIDE SEQUENCE</scope>
    <source>
        <strain evidence="1">CBS 955.72</strain>
    </source>
</reference>
<accession>A0AAJ0HVQ3</accession>
<comment type="caution">
    <text evidence="1">The sequence shown here is derived from an EMBL/GenBank/DDBJ whole genome shotgun (WGS) entry which is preliminary data.</text>
</comment>
<dbReference type="EMBL" id="JAUIQD010000001">
    <property type="protein sequence ID" value="KAK3363770.1"/>
    <property type="molecule type" value="Genomic_DNA"/>
</dbReference>
<name>A0AAJ0HVQ3_9PEZI</name>
<protein>
    <submittedName>
        <fullName evidence="1">Uncharacterized protein</fullName>
    </submittedName>
</protein>
<keyword evidence="2" id="KW-1185">Reference proteome</keyword>
<evidence type="ECO:0000313" key="2">
    <source>
        <dbReference type="Proteomes" id="UP001275084"/>
    </source>
</evidence>
<dbReference type="Proteomes" id="UP001275084">
    <property type="component" value="Unassembled WGS sequence"/>
</dbReference>
<proteinExistence type="predicted"/>
<sequence>MASGIHIDLSILHTLRVLLSNRGLPANTNVKSCKYPCLSSEAGSLCLEELPEASAWRNYQSGGVFCRNSSGRNAILRRAPARREIVWRHVQKPAHGEFLQASFGGPLVGTVPPVLVVRDQSSSLQNTKVALGPGARTRRSDAASPEYSIFLGSPSFHQLVQQLAQLIADAKSGKELPFCIQFHWTADKVESLHSKLLRQRDISNLISRFEYD</sequence>